<dbReference type="SUPFAM" id="SSF54928">
    <property type="entry name" value="RNA-binding domain, RBD"/>
    <property type="match status" value="1"/>
</dbReference>
<reference evidence="4 5" key="1">
    <citation type="submission" date="2020-01" db="EMBL/GenBank/DDBJ databases">
        <authorList>
            <consortium name="DOE Joint Genome Institute"/>
            <person name="Haridas S."/>
            <person name="Albert R."/>
            <person name="Binder M."/>
            <person name="Bloem J."/>
            <person name="Labutti K."/>
            <person name="Salamov A."/>
            <person name="Andreopoulos B."/>
            <person name="Baker S.E."/>
            <person name="Barry K."/>
            <person name="Bills G."/>
            <person name="Bluhm B.H."/>
            <person name="Cannon C."/>
            <person name="Castanera R."/>
            <person name="Culley D.E."/>
            <person name="Daum C."/>
            <person name="Ezra D."/>
            <person name="Gonzalez J.B."/>
            <person name="Henrissat B."/>
            <person name="Kuo A."/>
            <person name="Liang C."/>
            <person name="Lipzen A."/>
            <person name="Lutzoni F."/>
            <person name="Magnuson J."/>
            <person name="Mondo S."/>
            <person name="Nolan M."/>
            <person name="Ohm R."/>
            <person name="Pangilinan J."/>
            <person name="Park H.-J.H."/>
            <person name="Ramirez L."/>
            <person name="Alfaro M."/>
            <person name="Sun H."/>
            <person name="Tritt A."/>
            <person name="Yoshinaga Y."/>
            <person name="Zwiers L.-H.L."/>
            <person name="Turgeon B.G."/>
            <person name="Goodwin S.B."/>
            <person name="Spatafora J.W."/>
            <person name="Crous P.W."/>
            <person name="Grigoriev I.V."/>
        </authorList>
    </citation>
    <scope>NUCLEOTIDE SEQUENCE [LARGE SCALE GENOMIC DNA]</scope>
    <source>
        <strain evidence="4 5">CBS 611.86</strain>
    </source>
</reference>
<dbReference type="GO" id="GO:0003676">
    <property type="term" value="F:nucleic acid binding"/>
    <property type="evidence" value="ECO:0007669"/>
    <property type="project" value="InterPro"/>
</dbReference>
<dbReference type="InterPro" id="IPR012677">
    <property type="entry name" value="Nucleotide-bd_a/b_plait_sf"/>
</dbReference>
<sequence length="780" mass="87847">MATVTIGRTYFEALLRRAEFHTSGQEFDTTPSLSTNVTISKAEHEYLLQGVREYNLLRNALFRGGLTADTLETLLSGESRLNNEDSTEYNHDTASTWDEPVVRPRSTATMNTPHLGQTSPDSDNTAVGDGLLPRPQKHSYNRVHSYGAPESSIDTPPKDEDVQSSPHHRTPMQDQRTILITNLSDRTTHKDLVSRLRGGKLLDIFLRNDKTAIISFVEGAAEYLAYVKRNDIYVHTKRLEFRWNDRQFNVPHHVWNKIANGATRNLVVRGAAGKLTEAVIRDHLDHIHNLVVVDINFKNGDAFISLNSIHNALFARTCMMSRTAYKGLRIDWYPDECAAALPRPYVKAQMPAQSVSLKPKPVANRYELLDTGSDNETDSDSELCDASGVPVGNIWADAHRFLSLCSSFSPSICRYPVIFLRKTIRVFVCSHNSNPYFNLASYRPFEVLFPIYLRHVLPQWAVLVRVNNIKQVCTLFTMAPIVKVAVIQLYPKPMQLEHNFNKAANYVRAAATQGAELAVLPEYHLTNWVPKDPAFIGLCDQWETYLKKYQELAKECAICIVPGTIVESHRENEKEEDRLLNVAYFIDEQGRIKGKYIKKNLWGPEREHLTGSGRDVHEVFDTPLGKVGMLICWDLAFPEAFRELIAQGAKIIIVPTFWTLKDCNEAGLKLNPSAEALFLDSMLTARAFENTCGMVALYAPTIVFANAGGPPGRGYAGLSQVVVPFVGALTRLGSCAEGMSVVDVDMQILEDAEDNYKVRADLARDDWHYDYRHSRTKEKL</sequence>
<dbReference type="InterPro" id="IPR050345">
    <property type="entry name" value="Aliph_Amidase/BUP"/>
</dbReference>
<dbReference type="Proteomes" id="UP000481861">
    <property type="component" value="Unassembled WGS sequence"/>
</dbReference>
<dbReference type="SUPFAM" id="SSF56317">
    <property type="entry name" value="Carbon-nitrogen hydrolase"/>
    <property type="match status" value="1"/>
</dbReference>
<dbReference type="PANTHER" id="PTHR43674:SF16">
    <property type="entry name" value="CARBON-NITROGEN FAMILY, PUTATIVE (AFU_ORTHOLOGUE AFUA_5G02350)-RELATED"/>
    <property type="match status" value="1"/>
</dbReference>
<feature type="compositionally biased region" description="Polar residues" evidence="2">
    <location>
        <begin position="106"/>
        <end position="125"/>
    </location>
</feature>
<dbReference type="OrthoDB" id="412018at2759"/>
<evidence type="ECO:0000256" key="1">
    <source>
        <dbReference type="ARBA" id="ARBA00022801"/>
    </source>
</evidence>
<proteinExistence type="predicted"/>
<dbReference type="EMBL" id="JAADJZ010000010">
    <property type="protein sequence ID" value="KAF2872127.1"/>
    <property type="molecule type" value="Genomic_DNA"/>
</dbReference>
<dbReference type="InterPro" id="IPR035979">
    <property type="entry name" value="RBD_domain_sf"/>
</dbReference>
<dbReference type="GO" id="GO:0016811">
    <property type="term" value="F:hydrolase activity, acting on carbon-nitrogen (but not peptide) bonds, in linear amides"/>
    <property type="evidence" value="ECO:0007669"/>
    <property type="project" value="TreeGrafter"/>
</dbReference>
<gene>
    <name evidence="4" type="ORF">BDV95DRAFT_493374</name>
</gene>
<keyword evidence="5" id="KW-1185">Reference proteome</keyword>
<dbReference type="InterPro" id="IPR003010">
    <property type="entry name" value="C-N_Hydrolase"/>
</dbReference>
<dbReference type="PANTHER" id="PTHR43674">
    <property type="entry name" value="NITRILASE C965.09-RELATED"/>
    <property type="match status" value="1"/>
</dbReference>
<evidence type="ECO:0000259" key="3">
    <source>
        <dbReference type="PROSITE" id="PS50263"/>
    </source>
</evidence>
<dbReference type="Gene3D" id="3.30.70.330">
    <property type="match status" value="1"/>
</dbReference>
<feature type="region of interest" description="Disordered" evidence="2">
    <location>
        <begin position="82"/>
        <end position="177"/>
    </location>
</feature>
<dbReference type="CDD" id="cd12261">
    <property type="entry name" value="RRM1_3_MRN1"/>
    <property type="match status" value="1"/>
</dbReference>
<dbReference type="InterPro" id="IPR036526">
    <property type="entry name" value="C-N_Hydrolase_sf"/>
</dbReference>
<evidence type="ECO:0000313" key="5">
    <source>
        <dbReference type="Proteomes" id="UP000481861"/>
    </source>
</evidence>
<keyword evidence="1 4" id="KW-0378">Hydrolase</keyword>
<evidence type="ECO:0000313" key="4">
    <source>
        <dbReference type="EMBL" id="KAF2872127.1"/>
    </source>
</evidence>
<dbReference type="CDD" id="cd07197">
    <property type="entry name" value="nitrilase"/>
    <property type="match status" value="1"/>
</dbReference>
<protein>
    <submittedName>
        <fullName evidence="4">Carbon-nitrogen hydrolase</fullName>
    </submittedName>
</protein>
<comment type="caution">
    <text evidence="4">The sequence shown here is derived from an EMBL/GenBank/DDBJ whole genome shotgun (WGS) entry which is preliminary data.</text>
</comment>
<dbReference type="Pfam" id="PF00795">
    <property type="entry name" value="CN_hydrolase"/>
    <property type="match status" value="1"/>
</dbReference>
<feature type="domain" description="CN hydrolase" evidence="3">
    <location>
        <begin position="482"/>
        <end position="746"/>
    </location>
</feature>
<evidence type="ECO:0000256" key="2">
    <source>
        <dbReference type="SAM" id="MobiDB-lite"/>
    </source>
</evidence>
<dbReference type="Gene3D" id="3.60.110.10">
    <property type="entry name" value="Carbon-nitrogen hydrolase"/>
    <property type="match status" value="1"/>
</dbReference>
<organism evidence="4 5">
    <name type="scientific">Massariosphaeria phaeospora</name>
    <dbReference type="NCBI Taxonomy" id="100035"/>
    <lineage>
        <taxon>Eukaryota</taxon>
        <taxon>Fungi</taxon>
        <taxon>Dikarya</taxon>
        <taxon>Ascomycota</taxon>
        <taxon>Pezizomycotina</taxon>
        <taxon>Dothideomycetes</taxon>
        <taxon>Pleosporomycetidae</taxon>
        <taxon>Pleosporales</taxon>
        <taxon>Pleosporales incertae sedis</taxon>
        <taxon>Massariosphaeria</taxon>
    </lineage>
</organism>
<name>A0A7C8IG17_9PLEO</name>
<dbReference type="PROSITE" id="PS50263">
    <property type="entry name" value="CN_HYDROLASE"/>
    <property type="match status" value="1"/>
</dbReference>
<accession>A0A7C8IG17</accession>
<dbReference type="AlphaFoldDB" id="A0A7C8IG17"/>